<dbReference type="STRING" id="28116.Bovatus_01319"/>
<evidence type="ECO:0000256" key="1">
    <source>
        <dbReference type="SAM" id="SignalP"/>
    </source>
</evidence>
<proteinExistence type="predicted"/>
<dbReference type="EMBL" id="VWFC01000026">
    <property type="protein sequence ID" value="KAB1323759.1"/>
    <property type="molecule type" value="Genomic_DNA"/>
</dbReference>
<organism evidence="3 6">
    <name type="scientific">Bacteroides ovatus</name>
    <dbReference type="NCBI Taxonomy" id="28116"/>
    <lineage>
        <taxon>Bacteria</taxon>
        <taxon>Pseudomonadati</taxon>
        <taxon>Bacteroidota</taxon>
        <taxon>Bacteroidia</taxon>
        <taxon>Bacteroidales</taxon>
        <taxon>Bacteroidaceae</taxon>
        <taxon>Bacteroides</taxon>
    </lineage>
</organism>
<evidence type="ECO:0000313" key="6">
    <source>
        <dbReference type="Proteomes" id="UP000435985"/>
    </source>
</evidence>
<dbReference type="Proteomes" id="UP000375690">
    <property type="component" value="Unassembled WGS sequence"/>
</dbReference>
<evidence type="ECO:0000313" key="5">
    <source>
        <dbReference type="Proteomes" id="UP000375690"/>
    </source>
</evidence>
<reference evidence="5 6" key="1">
    <citation type="journal article" date="2019" name="Nat. Med.">
        <title>A library of human gut bacterial isolates paired with longitudinal multiomics data enables mechanistic microbiome research.</title>
        <authorList>
            <person name="Poyet M."/>
            <person name="Groussin M."/>
            <person name="Gibbons S.M."/>
            <person name="Avila-Pacheco J."/>
            <person name="Jiang X."/>
            <person name="Kearney S.M."/>
            <person name="Perrotta A.R."/>
            <person name="Berdy B."/>
            <person name="Zhao S."/>
            <person name="Lieberman T.D."/>
            <person name="Swanson P.K."/>
            <person name="Smith M."/>
            <person name="Roesemann S."/>
            <person name="Alexander J.E."/>
            <person name="Rich S.A."/>
            <person name="Livny J."/>
            <person name="Vlamakis H."/>
            <person name="Clish C."/>
            <person name="Bullock K."/>
            <person name="Deik A."/>
            <person name="Scott J."/>
            <person name="Pierce K.A."/>
            <person name="Xavier R.J."/>
            <person name="Alm E.J."/>
        </authorList>
    </citation>
    <scope>NUCLEOTIDE SEQUENCE [LARGE SCALE GENOMIC DNA]</scope>
    <source>
        <strain evidence="3 6">BIOML-A14</strain>
        <strain evidence="4 5">BIOML-A2</strain>
    </source>
</reference>
<accession>A0A139KRG7</accession>
<dbReference type="EMBL" id="VWFO01000029">
    <property type="protein sequence ID" value="KAA4662334.1"/>
    <property type="molecule type" value="Genomic_DNA"/>
</dbReference>
<keyword evidence="1" id="KW-0732">Signal</keyword>
<dbReference type="Pfam" id="PF16411">
    <property type="entry name" value="SusF_SusE"/>
    <property type="match status" value="1"/>
</dbReference>
<dbReference type="Gene3D" id="2.60.40.3610">
    <property type="match status" value="2"/>
</dbReference>
<feature type="chain" id="PRO_5042681809" evidence="1">
    <location>
        <begin position="24"/>
        <end position="688"/>
    </location>
</feature>
<sequence length="688" mass="76335">MKMKTIIKLLFVFSLPFIFCRCADDGIHYEREINVPEGIYLTGSASQFSVEAINGKMNVIKEGTLVALNTWLTSSGDFYISLVGPDGQPVYYGQGALLQNDNSEVSTYSLAPGTGGFRVMEDGLYQLIVNPLLKQVNIVPFNFRLTSKFELTEDGENELFLQKPSYDHINHVATWVSSGELEVILPAEFSFNYTDNTSFDVKETDTEKYTFSSMYTGTGGSIKMNVLTEEYAELTNQSQVQLNLKNKGEYKVTLQYEVLTGKFFAKMTGNEIIEPEPEGYPEKLYMIGDEFGNWNWNSTNVVEMAPVGQLGNGAFWTIKYFNAGQGIKWASEKSDAESFASLGTNVNYVVGSNGRATVETSGLYLVYVDMNRNLIAFEKPAVYGIGECFDGQEVSFDLSGQNFSAVTTTQGNLQMYATSDYNNRDWNTMEFNIYNGQIYYRGVGAALEPVPVASNIPIELDFSQDRGKIAVTFASPSDVPSTAKAIYMVGDEFGNMNWGSDGVISLDKVWNSADRWIHINYFNAGTKLRFSTSKIFGDGEFTGLTNNVGFEISDEGLVVIPQSGTYIIFVDLGSKTISIQKPVIYGYGTAAGGNNEKILPFTESSDGKTFSVTLPNGGRFRIHPYIPAFDNLNPSFGAWKREYAVNPETLEIYLRKEGMDEPNKDYVWAANTIITLDFRAAKGTIVVP</sequence>
<evidence type="ECO:0000313" key="4">
    <source>
        <dbReference type="EMBL" id="KAB1323759.1"/>
    </source>
</evidence>
<feature type="signal peptide" evidence="1">
    <location>
        <begin position="1"/>
        <end position="23"/>
    </location>
</feature>
<dbReference type="GO" id="GO:0019867">
    <property type="term" value="C:outer membrane"/>
    <property type="evidence" value="ECO:0007669"/>
    <property type="project" value="InterPro"/>
</dbReference>
<dbReference type="Proteomes" id="UP000435985">
    <property type="component" value="Unassembled WGS sequence"/>
</dbReference>
<dbReference type="InterPro" id="IPR032187">
    <property type="entry name" value="SusF/SusE-like_C"/>
</dbReference>
<evidence type="ECO:0000259" key="2">
    <source>
        <dbReference type="Pfam" id="PF16411"/>
    </source>
</evidence>
<feature type="domain" description="Outer membrane protein SusF/SusE-like C-terminal" evidence="2">
    <location>
        <begin position="283"/>
        <end position="372"/>
    </location>
</feature>
<evidence type="ECO:0000313" key="3">
    <source>
        <dbReference type="EMBL" id="KAA4662334.1"/>
    </source>
</evidence>
<name>A0A139KRG7_BACOV</name>
<dbReference type="Gene3D" id="2.60.40.3620">
    <property type="match status" value="2"/>
</dbReference>
<dbReference type="GO" id="GO:2001070">
    <property type="term" value="F:starch binding"/>
    <property type="evidence" value="ECO:0007669"/>
    <property type="project" value="InterPro"/>
</dbReference>
<gene>
    <name evidence="4" type="ORF">F3B53_18570</name>
    <name evidence="3" type="ORF">F3B98_19680</name>
</gene>
<dbReference type="CDD" id="cd12965">
    <property type="entry name" value="CBM-Eb_CBM-Fb"/>
    <property type="match status" value="2"/>
</dbReference>
<dbReference type="AlphaFoldDB" id="A0A139KRG7"/>
<protein>
    <submittedName>
        <fullName evidence="3">SusF/SusE family outer membrane protein</fullName>
    </submittedName>
</protein>
<comment type="caution">
    <text evidence="3">The sequence shown here is derived from an EMBL/GenBank/DDBJ whole genome shotgun (WGS) entry which is preliminary data.</text>
</comment>